<evidence type="ECO:0000313" key="10">
    <source>
        <dbReference type="Proteomes" id="UP000614047"/>
    </source>
</evidence>
<comment type="catalytic activity">
    <reaction evidence="8">
        <text>an acyl-CoA + a 1,2-diacyl-sn-glycerol = a triacyl-sn-glycerol + CoA</text>
        <dbReference type="Rhea" id="RHEA:10868"/>
        <dbReference type="ChEBI" id="CHEBI:17815"/>
        <dbReference type="ChEBI" id="CHEBI:57287"/>
        <dbReference type="ChEBI" id="CHEBI:58342"/>
        <dbReference type="ChEBI" id="CHEBI:64615"/>
        <dbReference type="EC" id="2.3.1.20"/>
    </reaction>
</comment>
<keyword evidence="5" id="KW-0808">Transferase</keyword>
<dbReference type="SUPFAM" id="SSF53474">
    <property type="entry name" value="alpha/beta-Hydrolases"/>
    <property type="match status" value="1"/>
</dbReference>
<evidence type="ECO:0000256" key="1">
    <source>
        <dbReference type="ARBA" id="ARBA00000697"/>
    </source>
</evidence>
<evidence type="ECO:0000256" key="3">
    <source>
        <dbReference type="ARBA" id="ARBA00012820"/>
    </source>
</evidence>
<dbReference type="GO" id="GO:0050348">
    <property type="term" value="F:trehalose O-mycolyltransferase activity"/>
    <property type="evidence" value="ECO:0007669"/>
    <property type="project" value="UniProtKB-EC"/>
</dbReference>
<sequence length="345" mass="37631">MSVDSRRRVARRSGAVTAAVVMGTAALPLTAIPAAASAGFKKADTGARITAYKWLNKGKTAFDFTVQSPSLGASQNVRVLLPKGWKYNSNQSWPVVYVYHGGNDNYTSWTRGNRTSIEALSRKWGVMVVMPEGANGSYTNWWNGGRGGKPRWEDFHLREVRQLVERNYHAGGSRAAMGISSGAQGACTYAGRAPGMFRYAACFSGILSMSSPGIPSLLMYTNSGNGNDPYAIWGLPWIDKANWDAHDPIALLPRMKGTRLYVSAGTTGQRGPLDPPNIAPWDIGYLSERAIGPTVQQFADRAKKLGVPITAHVYGNGRHSWPYWNREMNTAWPSMMKALGAKRVA</sequence>
<dbReference type="PANTHER" id="PTHR48098">
    <property type="entry name" value="ENTEROCHELIN ESTERASE-RELATED"/>
    <property type="match status" value="1"/>
</dbReference>
<name>A0A931DPR5_9ACTN</name>
<dbReference type="PANTHER" id="PTHR48098:SF1">
    <property type="entry name" value="DIACYLGLYCEROL ACYLTRANSFERASE_MYCOLYLTRANSFERASE AG85A"/>
    <property type="match status" value="1"/>
</dbReference>
<comment type="catalytic activity">
    <reaction evidence="1">
        <text>2 alpha,alpha'-trehalose 6-mycolate = alpha,alpha'-trehalose 6,6'-bismycolate + alpha,alpha-trehalose</text>
        <dbReference type="Rhea" id="RHEA:23472"/>
        <dbReference type="ChEBI" id="CHEBI:16551"/>
        <dbReference type="ChEBI" id="CHEBI:18195"/>
        <dbReference type="ChEBI" id="CHEBI:18234"/>
        <dbReference type="EC" id="2.3.1.122"/>
    </reaction>
</comment>
<dbReference type="GO" id="GO:0004144">
    <property type="term" value="F:diacylglycerol O-acyltransferase activity"/>
    <property type="evidence" value="ECO:0007669"/>
    <property type="project" value="UniProtKB-EC"/>
</dbReference>
<evidence type="ECO:0000256" key="2">
    <source>
        <dbReference type="ARBA" id="ARBA00005874"/>
    </source>
</evidence>
<comment type="caution">
    <text evidence="9">The sequence shown here is derived from an EMBL/GenBank/DDBJ whole genome shotgun (WGS) entry which is preliminary data.</text>
</comment>
<organism evidence="9 10">
    <name type="scientific">Actinomadura viridis</name>
    <dbReference type="NCBI Taxonomy" id="58110"/>
    <lineage>
        <taxon>Bacteria</taxon>
        <taxon>Bacillati</taxon>
        <taxon>Actinomycetota</taxon>
        <taxon>Actinomycetes</taxon>
        <taxon>Streptosporangiales</taxon>
        <taxon>Thermomonosporaceae</taxon>
        <taxon>Actinomadura</taxon>
    </lineage>
</organism>
<dbReference type="PROSITE" id="PS51318">
    <property type="entry name" value="TAT"/>
    <property type="match status" value="1"/>
</dbReference>
<gene>
    <name evidence="9" type="ORF">IW256_006627</name>
</gene>
<dbReference type="EC" id="2.3.1.20" evidence="4"/>
<evidence type="ECO:0000256" key="6">
    <source>
        <dbReference type="ARBA" id="ARBA00023315"/>
    </source>
</evidence>
<dbReference type="InterPro" id="IPR050583">
    <property type="entry name" value="Mycobacterial_A85_antigen"/>
</dbReference>
<proteinExistence type="inferred from homology"/>
<dbReference type="InterPro" id="IPR006311">
    <property type="entry name" value="TAT_signal"/>
</dbReference>
<evidence type="ECO:0000256" key="8">
    <source>
        <dbReference type="ARBA" id="ARBA00048109"/>
    </source>
</evidence>
<protein>
    <recommendedName>
        <fullName evidence="7">Acyl-CoA:diacylglycerol acyltransferase</fullName>
        <ecNumber evidence="3">2.3.1.122</ecNumber>
        <ecNumber evidence="4">2.3.1.20</ecNumber>
    </recommendedName>
</protein>
<keyword evidence="10" id="KW-1185">Reference proteome</keyword>
<dbReference type="InterPro" id="IPR029058">
    <property type="entry name" value="AB_hydrolase_fold"/>
</dbReference>
<dbReference type="EC" id="2.3.1.122" evidence="3"/>
<keyword evidence="6" id="KW-0012">Acyltransferase</keyword>
<keyword evidence="9" id="KW-0378">Hydrolase</keyword>
<reference evidence="9" key="1">
    <citation type="submission" date="2020-11" db="EMBL/GenBank/DDBJ databases">
        <title>Sequencing the genomes of 1000 actinobacteria strains.</title>
        <authorList>
            <person name="Klenk H.-P."/>
        </authorList>
    </citation>
    <scope>NUCLEOTIDE SEQUENCE</scope>
    <source>
        <strain evidence="9">DSM 43175</strain>
    </source>
</reference>
<evidence type="ECO:0000256" key="4">
    <source>
        <dbReference type="ARBA" id="ARBA00013244"/>
    </source>
</evidence>
<evidence type="ECO:0000256" key="5">
    <source>
        <dbReference type="ARBA" id="ARBA00022679"/>
    </source>
</evidence>
<dbReference type="RefSeq" id="WP_197014685.1">
    <property type="nucleotide sequence ID" value="NZ_BAABES010000009.1"/>
</dbReference>
<evidence type="ECO:0000313" key="9">
    <source>
        <dbReference type="EMBL" id="MBG6092514.1"/>
    </source>
</evidence>
<dbReference type="Gene3D" id="3.40.50.1820">
    <property type="entry name" value="alpha/beta hydrolase"/>
    <property type="match status" value="1"/>
</dbReference>
<dbReference type="Proteomes" id="UP000614047">
    <property type="component" value="Unassembled WGS sequence"/>
</dbReference>
<dbReference type="EMBL" id="JADOUA010000001">
    <property type="protein sequence ID" value="MBG6092514.1"/>
    <property type="molecule type" value="Genomic_DNA"/>
</dbReference>
<evidence type="ECO:0000256" key="7">
    <source>
        <dbReference type="ARBA" id="ARBA00032572"/>
    </source>
</evidence>
<accession>A0A931DPR5</accession>
<dbReference type="AlphaFoldDB" id="A0A931DPR5"/>
<dbReference type="GO" id="GO:0016787">
    <property type="term" value="F:hydrolase activity"/>
    <property type="evidence" value="ECO:0007669"/>
    <property type="project" value="UniProtKB-KW"/>
</dbReference>
<comment type="similarity">
    <text evidence="2">Belongs to the mycobacterial A85 antigen family.</text>
</comment>
<dbReference type="Pfam" id="PF00756">
    <property type="entry name" value="Esterase"/>
    <property type="match status" value="1"/>
</dbReference>
<dbReference type="InterPro" id="IPR000801">
    <property type="entry name" value="Esterase-like"/>
</dbReference>